<accession>A0A060HMI4</accession>
<sequence>MNIQFYDVKSKKKVSVSSDKVKKVKFTKKTAAGKTRYTYAVRAELDGMKLTKFVSEADWKKLDAPETAPPKKKK</sequence>
<reference evidence="1 2" key="1">
    <citation type="journal article" date="2014" name="Int. J. Syst. Evol. Microbiol.">
        <title>Nitrososphaera viennensis gen. nov., sp. nov., an aerobic and mesophilic, ammonia-oxidizing archaeon from soil and a member of the archaeal phylum Thaumarchaeota.</title>
        <authorList>
            <person name="Stieglmeier M."/>
            <person name="Klingl A."/>
            <person name="Alves R.J."/>
            <person name="Rittmann S.K."/>
            <person name="Melcher M."/>
            <person name="Leisch N."/>
            <person name="Schleper C."/>
        </authorList>
    </citation>
    <scope>NUCLEOTIDE SEQUENCE [LARGE SCALE GENOMIC DNA]</scope>
    <source>
        <strain evidence="1">EN76</strain>
    </source>
</reference>
<dbReference type="Proteomes" id="UP000027093">
    <property type="component" value="Chromosome"/>
</dbReference>
<dbReference type="EMBL" id="CP007536">
    <property type="protein sequence ID" value="AIC16365.1"/>
    <property type="molecule type" value="Genomic_DNA"/>
</dbReference>
<evidence type="ECO:0000313" key="2">
    <source>
        <dbReference type="Proteomes" id="UP000027093"/>
    </source>
</evidence>
<evidence type="ECO:0000313" key="1">
    <source>
        <dbReference type="EMBL" id="AIC16365.1"/>
    </source>
</evidence>
<dbReference type="GeneID" id="74947347"/>
<name>A0A060HMI4_9ARCH</name>
<dbReference type="KEGG" id="nvn:NVIE_021040"/>
<organism evidence="1 2">
    <name type="scientific">Nitrososphaera viennensis EN76</name>
    <dbReference type="NCBI Taxonomy" id="926571"/>
    <lineage>
        <taxon>Archaea</taxon>
        <taxon>Nitrososphaerota</taxon>
        <taxon>Nitrososphaeria</taxon>
        <taxon>Nitrososphaerales</taxon>
        <taxon>Nitrososphaeraceae</taxon>
        <taxon>Nitrososphaera</taxon>
    </lineage>
</organism>
<dbReference type="STRING" id="926571.NVIE_021040"/>
<gene>
    <name evidence="1" type="ORF">NVIE_021040</name>
</gene>
<dbReference type="AlphaFoldDB" id="A0A060HMI4"/>
<dbReference type="HOGENOM" id="CLU_2679071_0_0_2"/>
<protein>
    <submittedName>
        <fullName evidence="1">Uncharacterized protein</fullName>
    </submittedName>
</protein>
<proteinExistence type="predicted"/>
<keyword evidence="2" id="KW-1185">Reference proteome</keyword>
<dbReference type="RefSeq" id="WP_075055136.1">
    <property type="nucleotide sequence ID" value="NZ_CP007536.1"/>
</dbReference>